<reference evidence="2" key="1">
    <citation type="journal article" date="2023" name="Mol. Phylogenet. Evol.">
        <title>Genome-scale phylogeny and comparative genomics of the fungal order Sordariales.</title>
        <authorList>
            <person name="Hensen N."/>
            <person name="Bonometti L."/>
            <person name="Westerberg I."/>
            <person name="Brannstrom I.O."/>
            <person name="Guillou S."/>
            <person name="Cros-Aarteil S."/>
            <person name="Calhoun S."/>
            <person name="Haridas S."/>
            <person name="Kuo A."/>
            <person name="Mondo S."/>
            <person name="Pangilinan J."/>
            <person name="Riley R."/>
            <person name="LaButti K."/>
            <person name="Andreopoulos B."/>
            <person name="Lipzen A."/>
            <person name="Chen C."/>
            <person name="Yan M."/>
            <person name="Daum C."/>
            <person name="Ng V."/>
            <person name="Clum A."/>
            <person name="Steindorff A."/>
            <person name="Ohm R.A."/>
            <person name="Martin F."/>
            <person name="Silar P."/>
            <person name="Natvig D.O."/>
            <person name="Lalanne C."/>
            <person name="Gautier V."/>
            <person name="Ament-Velasquez S.L."/>
            <person name="Kruys A."/>
            <person name="Hutchinson M.I."/>
            <person name="Powell A.J."/>
            <person name="Barry K."/>
            <person name="Miller A.N."/>
            <person name="Grigoriev I.V."/>
            <person name="Debuchy R."/>
            <person name="Gladieux P."/>
            <person name="Hiltunen Thoren M."/>
            <person name="Johannesson H."/>
        </authorList>
    </citation>
    <scope>NUCLEOTIDE SEQUENCE</scope>
    <source>
        <strain evidence="2">PSN243</strain>
    </source>
</reference>
<evidence type="ECO:0000313" key="2">
    <source>
        <dbReference type="EMBL" id="KAK4452494.1"/>
    </source>
</evidence>
<feature type="region of interest" description="Disordered" evidence="1">
    <location>
        <begin position="289"/>
        <end position="317"/>
    </location>
</feature>
<organism evidence="2 3">
    <name type="scientific">Podospora aff. communis PSN243</name>
    <dbReference type="NCBI Taxonomy" id="3040156"/>
    <lineage>
        <taxon>Eukaryota</taxon>
        <taxon>Fungi</taxon>
        <taxon>Dikarya</taxon>
        <taxon>Ascomycota</taxon>
        <taxon>Pezizomycotina</taxon>
        <taxon>Sordariomycetes</taxon>
        <taxon>Sordariomycetidae</taxon>
        <taxon>Sordariales</taxon>
        <taxon>Podosporaceae</taxon>
        <taxon>Podospora</taxon>
    </lineage>
</organism>
<keyword evidence="3" id="KW-1185">Reference proteome</keyword>
<reference evidence="2" key="2">
    <citation type="submission" date="2023-05" db="EMBL/GenBank/DDBJ databases">
        <authorList>
            <consortium name="Lawrence Berkeley National Laboratory"/>
            <person name="Steindorff A."/>
            <person name="Hensen N."/>
            <person name="Bonometti L."/>
            <person name="Westerberg I."/>
            <person name="Brannstrom I.O."/>
            <person name="Guillou S."/>
            <person name="Cros-Aarteil S."/>
            <person name="Calhoun S."/>
            <person name="Haridas S."/>
            <person name="Kuo A."/>
            <person name="Mondo S."/>
            <person name="Pangilinan J."/>
            <person name="Riley R."/>
            <person name="Labutti K."/>
            <person name="Andreopoulos B."/>
            <person name="Lipzen A."/>
            <person name="Chen C."/>
            <person name="Yanf M."/>
            <person name="Daum C."/>
            <person name="Ng V."/>
            <person name="Clum A."/>
            <person name="Ohm R."/>
            <person name="Martin F."/>
            <person name="Silar P."/>
            <person name="Natvig D."/>
            <person name="Lalanne C."/>
            <person name="Gautier V."/>
            <person name="Ament-Velasquez S.L."/>
            <person name="Kruys A."/>
            <person name="Hutchinson M.I."/>
            <person name="Powell A.J."/>
            <person name="Barry K."/>
            <person name="Miller A.N."/>
            <person name="Grigoriev I.V."/>
            <person name="Debuchy R."/>
            <person name="Gladieux P."/>
            <person name="Thoren M.H."/>
            <person name="Johannesson H."/>
        </authorList>
    </citation>
    <scope>NUCLEOTIDE SEQUENCE</scope>
    <source>
        <strain evidence="2">PSN243</strain>
    </source>
</reference>
<protein>
    <submittedName>
        <fullName evidence="2">Ankyrin repeat protein</fullName>
    </submittedName>
</protein>
<gene>
    <name evidence="2" type="ORF">QBC34DRAFT_397708</name>
</gene>
<dbReference type="AlphaFoldDB" id="A0AAV9GU95"/>
<name>A0AAV9GU95_9PEZI</name>
<proteinExistence type="predicted"/>
<dbReference type="EMBL" id="MU865923">
    <property type="protein sequence ID" value="KAK4452494.1"/>
    <property type="molecule type" value="Genomic_DNA"/>
</dbReference>
<evidence type="ECO:0000256" key="1">
    <source>
        <dbReference type="SAM" id="MobiDB-lite"/>
    </source>
</evidence>
<sequence>MSEFAIVLAEEGDASSSLRSRNLDGEDFREVLVVQGNHGPDFITRAEIVALASGTMTKDGPPATAIVFRFSFLSFKKNPKRRFVSTKISVEFGDVLSRSNLDPEVIAIFPDGNVALDRVTLSKDVEMGLHATVAPFNWLDAGFDWKVSQTKTNEFSARQMGIKFNSRRTFTGADNMAIWQLVEHGAKRQGIPSFFQTAVLLQRRGSDKVTMKISIESELDTVSTAGSIKKRLFGGLVTEPVDPINISPKMFKIRDLEGADELQEDSASLGSMKTLRMGKFTGVERALAVGGHMPSGKQNAEAQKKEEDNAAGAGKDQ</sequence>
<dbReference type="Proteomes" id="UP001321760">
    <property type="component" value="Unassembled WGS sequence"/>
</dbReference>
<comment type="caution">
    <text evidence="2">The sequence shown here is derived from an EMBL/GenBank/DDBJ whole genome shotgun (WGS) entry which is preliminary data.</text>
</comment>
<evidence type="ECO:0000313" key="3">
    <source>
        <dbReference type="Proteomes" id="UP001321760"/>
    </source>
</evidence>
<accession>A0AAV9GU95</accession>